<dbReference type="InterPro" id="IPR002152">
    <property type="entry name" value="Glyco_hydro_23"/>
</dbReference>
<dbReference type="InterPro" id="IPR008258">
    <property type="entry name" value="Transglycosylase_SLT_dom_1"/>
</dbReference>
<dbReference type="EC" id="3.2.1.17" evidence="3 9"/>
<keyword evidence="7 9" id="KW-0378">Hydrolase</keyword>
<dbReference type="GO" id="GO:0031640">
    <property type="term" value="P:killing of cells of another organism"/>
    <property type="evidence" value="ECO:0007669"/>
    <property type="project" value="UniProtKB-KW"/>
</dbReference>
<comment type="catalytic activity">
    <reaction evidence="1 9">
        <text>Hydrolysis of (1-&gt;4)-beta-linkages between N-acetylmuramic acid and N-acetyl-D-glucosamine residues in a peptidoglycan and between N-acetyl-D-glucosamine residues in chitodextrins.</text>
        <dbReference type="EC" id="3.2.1.17"/>
    </reaction>
</comment>
<dbReference type="PIRSF" id="PIRSF001065">
    <property type="entry name" value="Lysozyme_g"/>
    <property type="match status" value="1"/>
</dbReference>
<evidence type="ECO:0000259" key="12">
    <source>
        <dbReference type="Pfam" id="PF01464"/>
    </source>
</evidence>
<dbReference type="SUPFAM" id="SSF53955">
    <property type="entry name" value="Lysozyme-like"/>
    <property type="match status" value="1"/>
</dbReference>
<dbReference type="GO" id="GO:0050830">
    <property type="term" value="P:defense response to Gram-positive bacterium"/>
    <property type="evidence" value="ECO:0007669"/>
    <property type="project" value="TreeGrafter"/>
</dbReference>
<dbReference type="CDD" id="cd01021">
    <property type="entry name" value="GEWL"/>
    <property type="match status" value="1"/>
</dbReference>
<comment type="caution">
    <text evidence="13">The sequence shown here is derived from an EMBL/GenBank/DDBJ whole genome shotgun (WGS) entry which is preliminary data.</text>
</comment>
<reference evidence="13" key="1">
    <citation type="journal article" date="2022" name="bioRxiv">
        <title>Sequencing and chromosome-scale assembly of the giantPleurodeles waltlgenome.</title>
        <authorList>
            <person name="Brown T."/>
            <person name="Elewa A."/>
            <person name="Iarovenko S."/>
            <person name="Subramanian E."/>
            <person name="Araus A.J."/>
            <person name="Petzold A."/>
            <person name="Susuki M."/>
            <person name="Suzuki K.-i.T."/>
            <person name="Hayashi T."/>
            <person name="Toyoda A."/>
            <person name="Oliveira C."/>
            <person name="Osipova E."/>
            <person name="Leigh N.D."/>
            <person name="Simon A."/>
            <person name="Yun M.H."/>
        </authorList>
    </citation>
    <scope>NUCLEOTIDE SEQUENCE</scope>
    <source>
        <strain evidence="13">20211129_DDA</strain>
        <tissue evidence="13">Liver</tissue>
    </source>
</reference>
<feature type="active site" evidence="10">
    <location>
        <position position="91"/>
    </location>
</feature>
<dbReference type="Proteomes" id="UP001066276">
    <property type="component" value="Chromosome 8"/>
</dbReference>
<feature type="chain" id="PRO_5043742563" description="Lysozyme g" evidence="11">
    <location>
        <begin position="20"/>
        <end position="203"/>
    </location>
</feature>
<evidence type="ECO:0000256" key="7">
    <source>
        <dbReference type="ARBA" id="ARBA00022801"/>
    </source>
</evidence>
<gene>
    <name evidence="13" type="ORF">NDU88_006633</name>
</gene>
<keyword evidence="6" id="KW-0081">Bacteriolytic enzyme</keyword>
<dbReference type="Pfam" id="PF01464">
    <property type="entry name" value="SLT"/>
    <property type="match status" value="1"/>
</dbReference>
<dbReference type="PANTHER" id="PTHR31698:SF8">
    <property type="entry name" value="LYSOZYME G-RELATED"/>
    <property type="match status" value="1"/>
</dbReference>
<dbReference type="EMBL" id="JANPWB010000012">
    <property type="protein sequence ID" value="KAJ1118442.1"/>
    <property type="molecule type" value="Genomic_DNA"/>
</dbReference>
<evidence type="ECO:0000256" key="10">
    <source>
        <dbReference type="PIRSR" id="PIRSR001065-1"/>
    </source>
</evidence>
<name>A0AAV7NUL7_PLEWA</name>
<keyword evidence="14" id="KW-1185">Reference proteome</keyword>
<evidence type="ECO:0000313" key="14">
    <source>
        <dbReference type="Proteomes" id="UP001066276"/>
    </source>
</evidence>
<dbReference type="GO" id="GO:0005576">
    <property type="term" value="C:extracellular region"/>
    <property type="evidence" value="ECO:0007669"/>
    <property type="project" value="TreeGrafter"/>
</dbReference>
<keyword evidence="8 9" id="KW-0326">Glycosidase</keyword>
<sequence length="203" mass="22073">MLVVFICLCLASSIGLSTGAGCYGDVKKIDTSGASCATAKQDRLKYCGVRASRQMAATDLGKINKYKAKIMAVGKKLCVEPALLGAIISRETRGGSALKNGWGDGRNAFGLMQVDKRYHKVIGDWNSQEHITQGTEILVSMVKAIKKKFPKWSVEQQLKGAIAAYNAGPGNVRSYKEVDSRTTGKDYSSDVVARAQYYREKGY</sequence>
<evidence type="ECO:0000313" key="13">
    <source>
        <dbReference type="EMBL" id="KAJ1118442.1"/>
    </source>
</evidence>
<evidence type="ECO:0000256" key="5">
    <source>
        <dbReference type="ARBA" id="ARBA00022529"/>
    </source>
</evidence>
<accession>A0AAV7NUL7</accession>
<evidence type="ECO:0000256" key="11">
    <source>
        <dbReference type="SAM" id="SignalP"/>
    </source>
</evidence>
<dbReference type="AlphaFoldDB" id="A0AAV7NUL7"/>
<dbReference type="GO" id="GO:0009253">
    <property type="term" value="P:peptidoglycan catabolic process"/>
    <property type="evidence" value="ECO:0007669"/>
    <property type="project" value="InterPro"/>
</dbReference>
<dbReference type="PRINTS" id="PR00749">
    <property type="entry name" value="LYSOZYMEG"/>
</dbReference>
<comment type="similarity">
    <text evidence="2 9">Belongs to the glycosyl hydrolase 23 family.</text>
</comment>
<dbReference type="FunFam" id="1.10.530.10:FF:000026">
    <property type="entry name" value="Lysozyme g"/>
    <property type="match status" value="1"/>
</dbReference>
<dbReference type="InterPro" id="IPR023346">
    <property type="entry name" value="Lysozyme-like_dom_sf"/>
</dbReference>
<feature type="signal peptide" evidence="11">
    <location>
        <begin position="1"/>
        <end position="19"/>
    </location>
</feature>
<protein>
    <recommendedName>
        <fullName evidence="4 9">Lysozyme g</fullName>
        <ecNumber evidence="3 9">3.2.1.17</ecNumber>
    </recommendedName>
</protein>
<feature type="domain" description="Transglycosylase SLT" evidence="12">
    <location>
        <begin position="74"/>
        <end position="182"/>
    </location>
</feature>
<dbReference type="Gene3D" id="1.10.530.10">
    <property type="match status" value="1"/>
</dbReference>
<evidence type="ECO:0000256" key="1">
    <source>
        <dbReference type="ARBA" id="ARBA00000632"/>
    </source>
</evidence>
<evidence type="ECO:0000256" key="2">
    <source>
        <dbReference type="ARBA" id="ARBA00008902"/>
    </source>
</evidence>
<dbReference type="PANTHER" id="PTHR31698">
    <property type="entry name" value="LYSOZYME G FAMILY MEMBER"/>
    <property type="match status" value="1"/>
</dbReference>
<evidence type="ECO:0000256" key="3">
    <source>
        <dbReference type="ARBA" id="ARBA00012732"/>
    </source>
</evidence>
<evidence type="ECO:0000256" key="4">
    <source>
        <dbReference type="ARBA" id="ARBA00016485"/>
    </source>
</evidence>
<evidence type="ECO:0000256" key="8">
    <source>
        <dbReference type="ARBA" id="ARBA00023295"/>
    </source>
</evidence>
<dbReference type="GO" id="GO:0003796">
    <property type="term" value="F:lysozyme activity"/>
    <property type="evidence" value="ECO:0007669"/>
    <property type="project" value="UniProtKB-UniRule"/>
</dbReference>
<feature type="active site" evidence="10">
    <location>
        <position position="104"/>
    </location>
</feature>
<evidence type="ECO:0000256" key="9">
    <source>
        <dbReference type="PIRNR" id="PIRNR001065"/>
    </source>
</evidence>
<proteinExistence type="inferred from homology"/>
<organism evidence="13 14">
    <name type="scientific">Pleurodeles waltl</name>
    <name type="common">Iberian ribbed newt</name>
    <dbReference type="NCBI Taxonomy" id="8319"/>
    <lineage>
        <taxon>Eukaryota</taxon>
        <taxon>Metazoa</taxon>
        <taxon>Chordata</taxon>
        <taxon>Craniata</taxon>
        <taxon>Vertebrata</taxon>
        <taxon>Euteleostomi</taxon>
        <taxon>Amphibia</taxon>
        <taxon>Batrachia</taxon>
        <taxon>Caudata</taxon>
        <taxon>Salamandroidea</taxon>
        <taxon>Salamandridae</taxon>
        <taxon>Pleurodelinae</taxon>
        <taxon>Pleurodeles</taxon>
    </lineage>
</organism>
<keyword evidence="11" id="KW-0732">Signal</keyword>
<keyword evidence="5" id="KW-0929">Antimicrobial</keyword>
<evidence type="ECO:0000256" key="6">
    <source>
        <dbReference type="ARBA" id="ARBA00022638"/>
    </source>
</evidence>